<dbReference type="GO" id="GO:0036218">
    <property type="term" value="F:dTTP diphosphatase activity"/>
    <property type="evidence" value="ECO:0007669"/>
    <property type="project" value="RHEA"/>
</dbReference>
<dbReference type="GO" id="GO:0005737">
    <property type="term" value="C:cytoplasm"/>
    <property type="evidence" value="ECO:0007669"/>
    <property type="project" value="UniProtKB-SubCell"/>
</dbReference>
<comment type="catalytic activity">
    <reaction evidence="3">
        <text>dTTP + H2O = dTMP + diphosphate + H(+)</text>
        <dbReference type="Rhea" id="RHEA:28534"/>
        <dbReference type="ChEBI" id="CHEBI:15377"/>
        <dbReference type="ChEBI" id="CHEBI:15378"/>
        <dbReference type="ChEBI" id="CHEBI:33019"/>
        <dbReference type="ChEBI" id="CHEBI:37568"/>
        <dbReference type="ChEBI" id="CHEBI:63528"/>
        <dbReference type="EC" id="3.6.1.9"/>
    </reaction>
</comment>
<evidence type="ECO:0000256" key="2">
    <source>
        <dbReference type="ARBA" id="ARBA00022801"/>
    </source>
</evidence>
<feature type="site" description="Important for substrate specificity" evidence="3">
    <location>
        <position position="97"/>
    </location>
</feature>
<dbReference type="AlphaFoldDB" id="A0A1I7G1F3"/>
<dbReference type="RefSeq" id="WP_163427740.1">
    <property type="nucleotide sequence ID" value="NZ_CACVNK010000042.1"/>
</dbReference>
<keyword evidence="3" id="KW-0546">Nucleotide metabolism</keyword>
<organism evidence="4 5">
    <name type="scientific">Eubacterium pyruvativorans</name>
    <dbReference type="NCBI Taxonomy" id="155865"/>
    <lineage>
        <taxon>Bacteria</taxon>
        <taxon>Bacillati</taxon>
        <taxon>Bacillota</taxon>
        <taxon>Clostridia</taxon>
        <taxon>Eubacteriales</taxon>
        <taxon>Eubacteriaceae</taxon>
        <taxon>Eubacterium</taxon>
    </lineage>
</organism>
<comment type="function">
    <text evidence="3">Nucleoside triphosphate pyrophosphatase that hydrolyzes dTTP and UTP. May have a dual role in cell division arrest and in preventing the incorporation of modified nucleotides into cellular nucleic acids.</text>
</comment>
<dbReference type="SUPFAM" id="SSF52972">
    <property type="entry name" value="ITPase-like"/>
    <property type="match status" value="1"/>
</dbReference>
<dbReference type="STRING" id="155865.SAMN05216515_10441"/>
<dbReference type="GO" id="GO:0009117">
    <property type="term" value="P:nucleotide metabolic process"/>
    <property type="evidence" value="ECO:0007669"/>
    <property type="project" value="UniProtKB-KW"/>
</dbReference>
<feature type="site" description="Important for substrate specificity" evidence="3">
    <location>
        <position position="14"/>
    </location>
</feature>
<dbReference type="NCBIfam" id="TIGR00172">
    <property type="entry name" value="maf"/>
    <property type="match status" value="1"/>
</dbReference>
<dbReference type="InterPro" id="IPR003697">
    <property type="entry name" value="Maf-like"/>
</dbReference>
<dbReference type="CDD" id="cd00555">
    <property type="entry name" value="Maf"/>
    <property type="match status" value="1"/>
</dbReference>
<protein>
    <recommendedName>
        <fullName evidence="3">dTTP/UTP pyrophosphatase</fullName>
        <shortName evidence="3">dTTPase/UTPase</shortName>
        <ecNumber evidence="3">3.6.1.9</ecNumber>
    </recommendedName>
    <alternativeName>
        <fullName evidence="3">Nucleoside triphosphate pyrophosphatase</fullName>
    </alternativeName>
    <alternativeName>
        <fullName evidence="3">Nucleotide pyrophosphatase</fullName>
        <shortName evidence="3">Nucleotide PPase</shortName>
    </alternativeName>
</protein>
<dbReference type="HAMAP" id="MF_00528">
    <property type="entry name" value="Maf"/>
    <property type="match status" value="1"/>
</dbReference>
<dbReference type="PIRSF" id="PIRSF006305">
    <property type="entry name" value="Maf"/>
    <property type="match status" value="1"/>
</dbReference>
<evidence type="ECO:0000313" key="4">
    <source>
        <dbReference type="EMBL" id="SFU42275.1"/>
    </source>
</evidence>
<evidence type="ECO:0000256" key="1">
    <source>
        <dbReference type="ARBA" id="ARBA00001968"/>
    </source>
</evidence>
<dbReference type="Proteomes" id="UP000198817">
    <property type="component" value="Unassembled WGS sequence"/>
</dbReference>
<evidence type="ECO:0000256" key="3">
    <source>
        <dbReference type="HAMAP-Rule" id="MF_00528"/>
    </source>
</evidence>
<dbReference type="EMBL" id="FPBT01000004">
    <property type="protein sequence ID" value="SFU42275.1"/>
    <property type="molecule type" value="Genomic_DNA"/>
</dbReference>
<comment type="similarity">
    <text evidence="3">Belongs to the Maf family. YhdE subfamily.</text>
</comment>
<sequence>MTEHEIILASQSPRRVEILRSHGHNPVIRPADVDESLPEGIGPRDAVMFLSLKKARAVELDYLREKGLPDPASLSFGDAPEEEHTDSARPIILAADTVVYKEEIMGKPKDREEAFRMLAKIRNDVHYVATGVTLIEAGTLRRRTFCEVTKVWCRDYTDREILDYIDREQPYDKAGAYAIQGPFREHIHHIEGYYDNVVGLPYEPVARLLSGWDEEE</sequence>
<dbReference type="GO" id="GO:0036221">
    <property type="term" value="F:UTP diphosphatase activity"/>
    <property type="evidence" value="ECO:0007669"/>
    <property type="project" value="RHEA"/>
</dbReference>
<keyword evidence="2 3" id="KW-0378">Hydrolase</keyword>
<name>A0A1I7G1F3_9FIRM</name>
<reference evidence="4 5" key="1">
    <citation type="submission" date="2016-10" db="EMBL/GenBank/DDBJ databases">
        <authorList>
            <person name="de Groot N.N."/>
        </authorList>
    </citation>
    <scope>NUCLEOTIDE SEQUENCE [LARGE SCALE GENOMIC DNA]</scope>
    <source>
        <strain evidence="4 5">KHGC13</strain>
    </source>
</reference>
<comment type="cofactor">
    <cofactor evidence="1 3">
        <name>a divalent metal cation</name>
        <dbReference type="ChEBI" id="CHEBI:60240"/>
    </cofactor>
</comment>
<dbReference type="Pfam" id="PF02545">
    <property type="entry name" value="Maf"/>
    <property type="match status" value="1"/>
</dbReference>
<comment type="subcellular location">
    <subcellularLocation>
        <location evidence="3">Cytoplasm</location>
    </subcellularLocation>
</comment>
<keyword evidence="5" id="KW-1185">Reference proteome</keyword>
<feature type="active site" description="Proton acceptor" evidence="3">
    <location>
        <position position="96"/>
    </location>
</feature>
<keyword evidence="3" id="KW-0963">Cytoplasm</keyword>
<feature type="site" description="Important for substrate specificity" evidence="3">
    <location>
        <position position="180"/>
    </location>
</feature>
<accession>A0A1I7G1F3</accession>
<gene>
    <name evidence="4" type="ORF">SAMN05216508_10490</name>
</gene>
<dbReference type="PANTHER" id="PTHR43213">
    <property type="entry name" value="BIFUNCTIONAL DTTP/UTP PYROPHOSPHATASE/METHYLTRANSFERASE PROTEIN-RELATED"/>
    <property type="match status" value="1"/>
</dbReference>
<comment type="caution">
    <text evidence="3">Lacks conserved residue(s) required for the propagation of feature annotation.</text>
</comment>
<proteinExistence type="inferred from homology"/>
<evidence type="ECO:0000313" key="5">
    <source>
        <dbReference type="Proteomes" id="UP000198817"/>
    </source>
</evidence>
<dbReference type="Gene3D" id="3.90.950.10">
    <property type="match status" value="1"/>
</dbReference>
<dbReference type="PANTHER" id="PTHR43213:SF5">
    <property type="entry name" value="BIFUNCTIONAL DTTP_UTP PYROPHOSPHATASE_METHYLTRANSFERASE PROTEIN-RELATED"/>
    <property type="match status" value="1"/>
</dbReference>
<dbReference type="EC" id="3.6.1.9" evidence="3"/>
<dbReference type="InterPro" id="IPR029001">
    <property type="entry name" value="ITPase-like_fam"/>
</dbReference>
<comment type="catalytic activity">
    <reaction evidence="3">
        <text>UTP + H2O = UMP + diphosphate + H(+)</text>
        <dbReference type="Rhea" id="RHEA:29395"/>
        <dbReference type="ChEBI" id="CHEBI:15377"/>
        <dbReference type="ChEBI" id="CHEBI:15378"/>
        <dbReference type="ChEBI" id="CHEBI:33019"/>
        <dbReference type="ChEBI" id="CHEBI:46398"/>
        <dbReference type="ChEBI" id="CHEBI:57865"/>
        <dbReference type="EC" id="3.6.1.9"/>
    </reaction>
</comment>